<dbReference type="InterPro" id="IPR000086">
    <property type="entry name" value="NUDIX_hydrolase_dom"/>
</dbReference>
<gene>
    <name evidence="8" type="ordered locus">Bsel_2430</name>
</gene>
<reference evidence="8" key="1">
    <citation type="submission" date="2009-10" db="EMBL/GenBank/DDBJ databases">
        <title>Complete sequence of Bacillus selenitireducens MLS10.</title>
        <authorList>
            <consortium name="US DOE Joint Genome Institute"/>
            <person name="Lucas S."/>
            <person name="Copeland A."/>
            <person name="Lapidus A."/>
            <person name="Glavina del Rio T."/>
            <person name="Dalin E."/>
            <person name="Tice H."/>
            <person name="Bruce D."/>
            <person name="Goodwin L."/>
            <person name="Pitluck S."/>
            <person name="Sims D."/>
            <person name="Brettin T."/>
            <person name="Detter J.C."/>
            <person name="Han C."/>
            <person name="Larimer F."/>
            <person name="Land M."/>
            <person name="Hauser L."/>
            <person name="Kyrpides N."/>
            <person name="Ovchinnikova G."/>
            <person name="Stolz J."/>
        </authorList>
    </citation>
    <scope>NUCLEOTIDE SEQUENCE [LARGE SCALE GENOMIC DNA]</scope>
    <source>
        <strain evidence="8">MLS10</strain>
    </source>
</reference>
<evidence type="ECO:0000259" key="7">
    <source>
        <dbReference type="PROSITE" id="PS51462"/>
    </source>
</evidence>
<keyword evidence="5" id="KW-0460">Magnesium</keyword>
<proteinExistence type="predicted"/>
<evidence type="ECO:0000256" key="1">
    <source>
        <dbReference type="ARBA" id="ARBA00001936"/>
    </source>
</evidence>
<dbReference type="KEGG" id="bse:Bsel_2430"/>
<dbReference type="GO" id="GO:0010945">
    <property type="term" value="F:coenzyme A diphosphatase activity"/>
    <property type="evidence" value="ECO:0007669"/>
    <property type="project" value="InterPro"/>
</dbReference>
<keyword evidence="9" id="KW-1185">Reference proteome</keyword>
<evidence type="ECO:0000256" key="5">
    <source>
        <dbReference type="ARBA" id="ARBA00022842"/>
    </source>
</evidence>
<dbReference type="InterPro" id="IPR045121">
    <property type="entry name" value="CoAse"/>
</dbReference>
<evidence type="ECO:0000256" key="6">
    <source>
        <dbReference type="ARBA" id="ARBA00023211"/>
    </source>
</evidence>
<accession>D6XWV6</accession>
<sequence length="208" mass="23737">MNQPVNLLSQHFEDRKARILGEQSSAHFSLFLPLVFRDDEWHLLFQVRSNNVKQPGEVCFPGGRVDPGDTSYQAAASRELQEELGLEPEHTALLGELDIMVTPFQFMIHPFIGIIHNESVISPNPGEVAEIFTVPVSELMTMAPKEHPIRLDVRPEKGFPYHLIPNGEDYNWRTGYIKELFYEYDGRIIWGLTARVLAHAIDELSQIT</sequence>
<protein>
    <submittedName>
        <fullName evidence="8">NUDIX hydrolase</fullName>
    </submittedName>
</protein>
<evidence type="ECO:0000313" key="8">
    <source>
        <dbReference type="EMBL" id="ADH99932.1"/>
    </source>
</evidence>
<name>D6XWV6_BACIE</name>
<dbReference type="Pfam" id="PF00293">
    <property type="entry name" value="NUDIX"/>
    <property type="match status" value="1"/>
</dbReference>
<dbReference type="PANTHER" id="PTHR12992">
    <property type="entry name" value="NUDIX HYDROLASE"/>
    <property type="match status" value="1"/>
</dbReference>
<dbReference type="AlphaFoldDB" id="D6XWV6"/>
<evidence type="ECO:0000256" key="3">
    <source>
        <dbReference type="ARBA" id="ARBA00022723"/>
    </source>
</evidence>
<dbReference type="STRING" id="439292.Bsel_2430"/>
<dbReference type="OrthoDB" id="9802805at2"/>
<dbReference type="HOGENOM" id="CLU_040940_5_2_9"/>
<dbReference type="Gene3D" id="3.90.79.10">
    <property type="entry name" value="Nucleoside Triphosphate Pyrophosphohydrolase"/>
    <property type="match status" value="1"/>
</dbReference>
<dbReference type="PANTHER" id="PTHR12992:SF11">
    <property type="entry name" value="MITOCHONDRIAL COENZYME A DIPHOSPHATASE NUDT8"/>
    <property type="match status" value="1"/>
</dbReference>
<dbReference type="RefSeq" id="WP_013173354.1">
    <property type="nucleotide sequence ID" value="NC_014219.1"/>
</dbReference>
<evidence type="ECO:0000256" key="2">
    <source>
        <dbReference type="ARBA" id="ARBA00001946"/>
    </source>
</evidence>
<dbReference type="CDD" id="cd03426">
    <property type="entry name" value="NUDIX_CoAse_Nudt7"/>
    <property type="match status" value="1"/>
</dbReference>
<keyword evidence="4 8" id="KW-0378">Hydrolase</keyword>
<dbReference type="InterPro" id="IPR015797">
    <property type="entry name" value="NUDIX_hydrolase-like_dom_sf"/>
</dbReference>
<organism evidence="8 9">
    <name type="scientific">Bacillus selenitireducens (strain ATCC 700615 / DSM 15326 / MLS10)</name>
    <dbReference type="NCBI Taxonomy" id="439292"/>
    <lineage>
        <taxon>Bacteria</taxon>
        <taxon>Bacillati</taxon>
        <taxon>Bacillota</taxon>
        <taxon>Bacilli</taxon>
        <taxon>Bacillales</taxon>
        <taxon>Bacillaceae</taxon>
        <taxon>Salisediminibacterium</taxon>
    </lineage>
</organism>
<keyword evidence="3" id="KW-0479">Metal-binding</keyword>
<dbReference type="GO" id="GO:0046872">
    <property type="term" value="F:metal ion binding"/>
    <property type="evidence" value="ECO:0007669"/>
    <property type="project" value="UniProtKB-KW"/>
</dbReference>
<dbReference type="SUPFAM" id="SSF55811">
    <property type="entry name" value="Nudix"/>
    <property type="match status" value="1"/>
</dbReference>
<keyword evidence="6" id="KW-0464">Manganese</keyword>
<dbReference type="eggNOG" id="COG0494">
    <property type="taxonomic scope" value="Bacteria"/>
</dbReference>
<dbReference type="Proteomes" id="UP000000271">
    <property type="component" value="Chromosome"/>
</dbReference>
<feature type="domain" description="Nudix hydrolase" evidence="7">
    <location>
        <begin position="26"/>
        <end position="157"/>
    </location>
</feature>
<comment type="cofactor">
    <cofactor evidence="2">
        <name>Mg(2+)</name>
        <dbReference type="ChEBI" id="CHEBI:18420"/>
    </cofactor>
</comment>
<evidence type="ECO:0000313" key="9">
    <source>
        <dbReference type="Proteomes" id="UP000000271"/>
    </source>
</evidence>
<comment type="cofactor">
    <cofactor evidence="1">
        <name>Mn(2+)</name>
        <dbReference type="ChEBI" id="CHEBI:29035"/>
    </cofactor>
</comment>
<dbReference type="EMBL" id="CP001791">
    <property type="protein sequence ID" value="ADH99932.1"/>
    <property type="molecule type" value="Genomic_DNA"/>
</dbReference>
<dbReference type="PROSITE" id="PS51462">
    <property type="entry name" value="NUDIX"/>
    <property type="match status" value="1"/>
</dbReference>
<evidence type="ECO:0000256" key="4">
    <source>
        <dbReference type="ARBA" id="ARBA00022801"/>
    </source>
</evidence>